<evidence type="ECO:0000256" key="1">
    <source>
        <dbReference type="ARBA" id="ARBA00010928"/>
    </source>
</evidence>
<dbReference type="Pfam" id="PF01408">
    <property type="entry name" value="GFO_IDH_MocA"/>
    <property type="match status" value="1"/>
</dbReference>
<evidence type="ECO:0000256" key="2">
    <source>
        <dbReference type="ARBA" id="ARBA00023002"/>
    </source>
</evidence>
<keyword evidence="6" id="KW-1185">Reference proteome</keyword>
<keyword evidence="2" id="KW-0560">Oxidoreductase</keyword>
<organism evidence="5 6">
    <name type="scientific">Paractinoplanes globisporus</name>
    <dbReference type="NCBI Taxonomy" id="113565"/>
    <lineage>
        <taxon>Bacteria</taxon>
        <taxon>Bacillati</taxon>
        <taxon>Actinomycetota</taxon>
        <taxon>Actinomycetes</taxon>
        <taxon>Micromonosporales</taxon>
        <taxon>Micromonosporaceae</taxon>
        <taxon>Paractinoplanes</taxon>
    </lineage>
</organism>
<dbReference type="Proteomes" id="UP001602245">
    <property type="component" value="Unassembled WGS sequence"/>
</dbReference>
<comment type="similarity">
    <text evidence="1">Belongs to the Gfo/Idh/MocA family.</text>
</comment>
<dbReference type="InterPro" id="IPR000683">
    <property type="entry name" value="Gfo/Idh/MocA-like_OxRdtase_N"/>
</dbReference>
<dbReference type="InterPro" id="IPR055170">
    <property type="entry name" value="GFO_IDH_MocA-like_dom"/>
</dbReference>
<dbReference type="InterPro" id="IPR036291">
    <property type="entry name" value="NAD(P)-bd_dom_sf"/>
</dbReference>
<protein>
    <submittedName>
        <fullName evidence="5">Gfo/Idh/MocA family oxidoreductase</fullName>
    </submittedName>
</protein>
<dbReference type="Gene3D" id="3.30.360.10">
    <property type="entry name" value="Dihydrodipicolinate Reductase, domain 2"/>
    <property type="match status" value="1"/>
</dbReference>
<dbReference type="RefSeq" id="WP_020509730.1">
    <property type="nucleotide sequence ID" value="NZ_JBIAZU010000001.1"/>
</dbReference>
<accession>A0ABW6W7W2</accession>
<dbReference type="PANTHER" id="PTHR42840:SF3">
    <property type="entry name" value="BINDING ROSSMANN FOLD OXIDOREDUCTASE, PUTATIVE (AFU_ORTHOLOGUE AFUA_2G10240)-RELATED"/>
    <property type="match status" value="1"/>
</dbReference>
<feature type="domain" description="GFO/IDH/MocA-like oxidoreductase" evidence="4">
    <location>
        <begin position="127"/>
        <end position="246"/>
    </location>
</feature>
<name>A0ABW6W7W2_9ACTN</name>
<dbReference type="SUPFAM" id="SSF55347">
    <property type="entry name" value="Glyceraldehyde-3-phosphate dehydrogenase-like, C-terminal domain"/>
    <property type="match status" value="1"/>
</dbReference>
<comment type="caution">
    <text evidence="5">The sequence shown here is derived from an EMBL/GenBank/DDBJ whole genome shotgun (WGS) entry which is preliminary data.</text>
</comment>
<dbReference type="Pfam" id="PF22725">
    <property type="entry name" value="GFO_IDH_MocA_C3"/>
    <property type="match status" value="1"/>
</dbReference>
<gene>
    <name evidence="5" type="ORF">ACFY35_08140</name>
</gene>
<dbReference type="Gene3D" id="3.40.50.720">
    <property type="entry name" value="NAD(P)-binding Rossmann-like Domain"/>
    <property type="match status" value="1"/>
</dbReference>
<dbReference type="EMBL" id="JBIAZU010000001">
    <property type="protein sequence ID" value="MFF5289393.1"/>
    <property type="molecule type" value="Genomic_DNA"/>
</dbReference>
<proteinExistence type="inferred from homology"/>
<feature type="domain" description="Gfo/Idh/MocA-like oxidoreductase N-terminal" evidence="3">
    <location>
        <begin position="1"/>
        <end position="118"/>
    </location>
</feature>
<dbReference type="SUPFAM" id="SSF51735">
    <property type="entry name" value="NAD(P)-binding Rossmann-fold domains"/>
    <property type="match status" value="1"/>
</dbReference>
<evidence type="ECO:0000313" key="6">
    <source>
        <dbReference type="Proteomes" id="UP001602245"/>
    </source>
</evidence>
<sequence>MRIGLIGLGRIGAFHAGTLSTIDAIDSLVVTDILPERVRQVADRHGAEGVGSVGELLAAGIDGVVVAAGTDLHAPLILACAEAGVPTLCEKPVASDAAAGAALLRRLAGNDVPVMMGFQRRYDVAMAAVKAAVDAGELGRLTTVRSTTMDPEPPSRDYIAGSGGLYRDCGVHDFDIVRWVTGQEAVEVYATGSDRGAPFFAEVGDVDTATAVITFADGTLGVVSNTRYNGRGYDVRLEVHGSADSIAAGIDPKWPMRDATPGAAGADPQPHRFFMDRFADAFRIEFETFLDVAAGKQPSPCTVADGLEADWIAEACIRSAAEHRPVRIDEVRIR</sequence>
<evidence type="ECO:0000259" key="4">
    <source>
        <dbReference type="Pfam" id="PF22725"/>
    </source>
</evidence>
<reference evidence="5 6" key="1">
    <citation type="submission" date="2024-10" db="EMBL/GenBank/DDBJ databases">
        <title>The Natural Products Discovery Center: Release of the First 8490 Sequenced Strains for Exploring Actinobacteria Biosynthetic Diversity.</title>
        <authorList>
            <person name="Kalkreuter E."/>
            <person name="Kautsar S.A."/>
            <person name="Yang D."/>
            <person name="Bader C.D."/>
            <person name="Teijaro C.N."/>
            <person name="Fluegel L."/>
            <person name="Davis C.M."/>
            <person name="Simpson J.R."/>
            <person name="Lauterbach L."/>
            <person name="Steele A.D."/>
            <person name="Gui C."/>
            <person name="Meng S."/>
            <person name="Li G."/>
            <person name="Viehrig K."/>
            <person name="Ye F."/>
            <person name="Su P."/>
            <person name="Kiefer A.F."/>
            <person name="Nichols A."/>
            <person name="Cepeda A.J."/>
            <person name="Yan W."/>
            <person name="Fan B."/>
            <person name="Jiang Y."/>
            <person name="Adhikari A."/>
            <person name="Zheng C.-J."/>
            <person name="Schuster L."/>
            <person name="Cowan T.M."/>
            <person name="Smanski M.J."/>
            <person name="Chevrette M.G."/>
            <person name="De Carvalho L.P.S."/>
            <person name="Shen B."/>
        </authorList>
    </citation>
    <scope>NUCLEOTIDE SEQUENCE [LARGE SCALE GENOMIC DNA]</scope>
    <source>
        <strain evidence="5 6">NPDC000087</strain>
    </source>
</reference>
<evidence type="ECO:0000313" key="5">
    <source>
        <dbReference type="EMBL" id="MFF5289393.1"/>
    </source>
</evidence>
<dbReference type="PANTHER" id="PTHR42840">
    <property type="entry name" value="NAD(P)-BINDING ROSSMANN-FOLD SUPERFAMILY PROTEIN-RELATED"/>
    <property type="match status" value="1"/>
</dbReference>
<evidence type="ECO:0000259" key="3">
    <source>
        <dbReference type="Pfam" id="PF01408"/>
    </source>
</evidence>